<feature type="compositionally biased region" description="Polar residues" evidence="10">
    <location>
        <begin position="63"/>
        <end position="78"/>
    </location>
</feature>
<dbReference type="Gene3D" id="3.30.200.20">
    <property type="entry name" value="Phosphorylase Kinase, domain 1"/>
    <property type="match status" value="1"/>
</dbReference>
<evidence type="ECO:0000256" key="9">
    <source>
        <dbReference type="ARBA" id="ARBA00048679"/>
    </source>
</evidence>
<accession>A0ABQ8FG89</accession>
<dbReference type="SMART" id="SM00220">
    <property type="entry name" value="S_TKc"/>
    <property type="match status" value="1"/>
</dbReference>
<reference evidence="12 13" key="1">
    <citation type="submission" date="2021-02" db="EMBL/GenBank/DDBJ databases">
        <title>Variation within the Batrachochytrium salamandrivorans European outbreak.</title>
        <authorList>
            <person name="Kelly M."/>
            <person name="Pasmans F."/>
            <person name="Shea T.P."/>
            <person name="Munoz J.F."/>
            <person name="Carranza S."/>
            <person name="Cuomo C.A."/>
            <person name="Martel A."/>
        </authorList>
    </citation>
    <scope>NUCLEOTIDE SEQUENCE [LARGE SCALE GENOMIC DNA]</scope>
    <source>
        <strain evidence="12 13">AMFP18/2</strain>
    </source>
</reference>
<evidence type="ECO:0000256" key="8">
    <source>
        <dbReference type="ARBA" id="ARBA00047899"/>
    </source>
</evidence>
<gene>
    <name evidence="12" type="ORF">BASA50_004436</name>
</gene>
<dbReference type="InterPro" id="IPR000719">
    <property type="entry name" value="Prot_kinase_dom"/>
</dbReference>
<dbReference type="PROSITE" id="PS50011">
    <property type="entry name" value="PROTEIN_KINASE_DOM"/>
    <property type="match status" value="1"/>
</dbReference>
<evidence type="ECO:0000256" key="2">
    <source>
        <dbReference type="ARBA" id="ARBA00012513"/>
    </source>
</evidence>
<dbReference type="PANTHER" id="PTHR22984">
    <property type="entry name" value="SERINE/THREONINE-PROTEIN KINASE PIM"/>
    <property type="match status" value="1"/>
</dbReference>
<keyword evidence="7" id="KW-0067">ATP-binding</keyword>
<keyword evidence="3" id="KW-0723">Serine/threonine-protein kinase</keyword>
<proteinExistence type="predicted"/>
<evidence type="ECO:0000256" key="7">
    <source>
        <dbReference type="ARBA" id="ARBA00022840"/>
    </source>
</evidence>
<evidence type="ECO:0000256" key="6">
    <source>
        <dbReference type="ARBA" id="ARBA00022777"/>
    </source>
</evidence>
<dbReference type="InterPro" id="IPR011009">
    <property type="entry name" value="Kinase-like_dom_sf"/>
</dbReference>
<comment type="subcellular location">
    <subcellularLocation>
        <location evidence="1">Host cell</location>
    </subcellularLocation>
</comment>
<evidence type="ECO:0000256" key="4">
    <source>
        <dbReference type="ARBA" id="ARBA00022679"/>
    </source>
</evidence>
<comment type="catalytic activity">
    <reaction evidence="8">
        <text>L-threonyl-[protein] + ATP = O-phospho-L-threonyl-[protein] + ADP + H(+)</text>
        <dbReference type="Rhea" id="RHEA:46608"/>
        <dbReference type="Rhea" id="RHEA-COMP:11060"/>
        <dbReference type="Rhea" id="RHEA-COMP:11605"/>
        <dbReference type="ChEBI" id="CHEBI:15378"/>
        <dbReference type="ChEBI" id="CHEBI:30013"/>
        <dbReference type="ChEBI" id="CHEBI:30616"/>
        <dbReference type="ChEBI" id="CHEBI:61977"/>
        <dbReference type="ChEBI" id="CHEBI:456216"/>
        <dbReference type="EC" id="2.7.11.1"/>
    </reaction>
</comment>
<keyword evidence="5" id="KW-0547">Nucleotide-binding</keyword>
<name>A0ABQ8FG89_9FUNG</name>
<evidence type="ECO:0000256" key="5">
    <source>
        <dbReference type="ARBA" id="ARBA00022741"/>
    </source>
</evidence>
<evidence type="ECO:0000313" key="12">
    <source>
        <dbReference type="EMBL" id="KAH6597520.1"/>
    </source>
</evidence>
<evidence type="ECO:0000256" key="10">
    <source>
        <dbReference type="SAM" id="MobiDB-lite"/>
    </source>
</evidence>
<protein>
    <recommendedName>
        <fullName evidence="2">non-specific serine/threonine protein kinase</fullName>
        <ecNumber evidence="2">2.7.11.1</ecNumber>
    </recommendedName>
</protein>
<dbReference type="Gene3D" id="1.10.510.10">
    <property type="entry name" value="Transferase(Phosphotransferase) domain 1"/>
    <property type="match status" value="1"/>
</dbReference>
<keyword evidence="13" id="KW-1185">Reference proteome</keyword>
<keyword evidence="4" id="KW-0808">Transferase</keyword>
<comment type="catalytic activity">
    <reaction evidence="9">
        <text>L-seryl-[protein] + ATP = O-phospho-L-seryl-[protein] + ADP + H(+)</text>
        <dbReference type="Rhea" id="RHEA:17989"/>
        <dbReference type="Rhea" id="RHEA-COMP:9863"/>
        <dbReference type="Rhea" id="RHEA-COMP:11604"/>
        <dbReference type="ChEBI" id="CHEBI:15378"/>
        <dbReference type="ChEBI" id="CHEBI:29999"/>
        <dbReference type="ChEBI" id="CHEBI:30616"/>
        <dbReference type="ChEBI" id="CHEBI:83421"/>
        <dbReference type="ChEBI" id="CHEBI:456216"/>
        <dbReference type="EC" id="2.7.11.1"/>
    </reaction>
</comment>
<evidence type="ECO:0000256" key="3">
    <source>
        <dbReference type="ARBA" id="ARBA00022527"/>
    </source>
</evidence>
<comment type="caution">
    <text evidence="12">The sequence shown here is derived from an EMBL/GenBank/DDBJ whole genome shotgun (WGS) entry which is preliminary data.</text>
</comment>
<feature type="compositionally biased region" description="Low complexity" evidence="10">
    <location>
        <begin position="47"/>
        <end position="62"/>
    </location>
</feature>
<feature type="compositionally biased region" description="Low complexity" evidence="10">
    <location>
        <begin position="95"/>
        <end position="113"/>
    </location>
</feature>
<dbReference type="SUPFAM" id="SSF56112">
    <property type="entry name" value="Protein kinase-like (PK-like)"/>
    <property type="match status" value="1"/>
</dbReference>
<dbReference type="InterPro" id="IPR051138">
    <property type="entry name" value="PIM_Ser/Thr_kinase"/>
</dbReference>
<evidence type="ECO:0000256" key="1">
    <source>
        <dbReference type="ARBA" id="ARBA00004340"/>
    </source>
</evidence>
<sequence length="449" mass="50463">MFDPLLWVLPHFVTPHYAGQTTQGGKDDGDDANQASGPNHNPKQDTDLPQITTPTTLPTTLQESNILDQSGAPSSANFQPEEECKGGHGIRKISKSCSQQPSQQPSQPELQPSTLHDPPQSDEMSLPAYAGESEVDSYCQSWETDQYIAFTEEENKYFESEYSSGTILGEGQSGTVYLATRKSDGKKVAYKSIPKSKVYKYALESNPPPICNLRNHLVGSDEQSVEQCMSSRPANLLFPYEVMLQTYLSRPGHDNPHVPTTFDYITLKNEFILVMEHLDEKWMDLSSYVEEKGQLDIEDVRDIVKEIVKAILFLRQHGVVHGDIHAGHRIHSGLVPAIQKSRLRLLGRALDPGVENVYTWLSGGVLNGEADLDQRWLDETVEHESMGTMHDNRALAARLADFLQVAYRQYQTTLWKYHLDRLVEVVLTDLLAPTSLCLNGIWFAMFSWI</sequence>
<dbReference type="EC" id="2.7.11.1" evidence="2"/>
<dbReference type="PANTHER" id="PTHR22984:SF25">
    <property type="entry name" value="PROTEIN KINASE DOMAIN-CONTAINING PROTEIN"/>
    <property type="match status" value="1"/>
</dbReference>
<dbReference type="Proteomes" id="UP001648503">
    <property type="component" value="Unassembled WGS sequence"/>
</dbReference>
<evidence type="ECO:0000313" key="13">
    <source>
        <dbReference type="Proteomes" id="UP001648503"/>
    </source>
</evidence>
<keyword evidence="6" id="KW-0418">Kinase</keyword>
<feature type="domain" description="Protein kinase" evidence="11">
    <location>
        <begin position="162"/>
        <end position="449"/>
    </location>
</feature>
<dbReference type="EMBL" id="JAFCIX010000143">
    <property type="protein sequence ID" value="KAH6597520.1"/>
    <property type="molecule type" value="Genomic_DNA"/>
</dbReference>
<organism evidence="12 13">
    <name type="scientific">Batrachochytrium salamandrivorans</name>
    <dbReference type="NCBI Taxonomy" id="1357716"/>
    <lineage>
        <taxon>Eukaryota</taxon>
        <taxon>Fungi</taxon>
        <taxon>Fungi incertae sedis</taxon>
        <taxon>Chytridiomycota</taxon>
        <taxon>Chytridiomycota incertae sedis</taxon>
        <taxon>Chytridiomycetes</taxon>
        <taxon>Rhizophydiales</taxon>
        <taxon>Rhizophydiales incertae sedis</taxon>
        <taxon>Batrachochytrium</taxon>
    </lineage>
</organism>
<evidence type="ECO:0000259" key="11">
    <source>
        <dbReference type="PROSITE" id="PS50011"/>
    </source>
</evidence>
<feature type="region of interest" description="Disordered" evidence="10">
    <location>
        <begin position="18"/>
        <end position="126"/>
    </location>
</feature>